<sequence>MHPRGEFTRHYVVPGLTARGYAVFGQNSRYLNNDTDMVHERILLDIAAGMRWLRGQGFERVVLLGNSGGGSLLAFYQSQASRLPGERLASTPSGEPIDLASEQMPPGDLYIAVAAHLGEGRFMLNVLDPSVTNESDPASYDPRWDMYNPDNGYRPFPDASSYDPAWLAEYRQRQRERSLRLDAIAREYLAEHAYFRGELRSDRYAALPAATRSLVARRARLGRYMVIYRTLANPAYLDPSIDPSRRPLGSIFSPGDPIIGNYGYGGLARVMTPRGWLSTWSGTSSQADLPETIAHVKVPTLIVFADGDCDIFPAEQQEILEKSGAADKSLVTLEWADHYLNPVGEEGRRLPDPRERLLDLIVPWIEERIGPP</sequence>
<dbReference type="EMBL" id="CP042829">
    <property type="protein sequence ID" value="QFG01790.1"/>
    <property type="molecule type" value="Genomic_DNA"/>
</dbReference>
<dbReference type="Gene3D" id="3.40.50.1820">
    <property type="entry name" value="alpha/beta hydrolase"/>
    <property type="match status" value="2"/>
</dbReference>
<dbReference type="Proteomes" id="UP000326331">
    <property type="component" value="Chromosome"/>
</dbReference>
<evidence type="ECO:0000313" key="2">
    <source>
        <dbReference type="Proteomes" id="UP000326331"/>
    </source>
</evidence>
<protein>
    <submittedName>
        <fullName evidence="1">Alpha/beta hydrolase</fullName>
    </submittedName>
</protein>
<organism evidence="1 2">
    <name type="scientific">Tepidiforma bonchosmolovskayae</name>
    <dbReference type="NCBI Taxonomy" id="2601677"/>
    <lineage>
        <taxon>Bacteria</taxon>
        <taxon>Bacillati</taxon>
        <taxon>Chloroflexota</taxon>
        <taxon>Tepidiformia</taxon>
        <taxon>Tepidiformales</taxon>
        <taxon>Tepidiformaceae</taxon>
        <taxon>Tepidiforma</taxon>
    </lineage>
</organism>
<evidence type="ECO:0000313" key="1">
    <source>
        <dbReference type="EMBL" id="QFG01790.1"/>
    </source>
</evidence>
<dbReference type="RefSeq" id="WP_158065737.1">
    <property type="nucleotide sequence ID" value="NZ_CP042829.1"/>
</dbReference>
<dbReference type="SUPFAM" id="SSF53474">
    <property type="entry name" value="alpha/beta-Hydrolases"/>
    <property type="match status" value="1"/>
</dbReference>
<dbReference type="GO" id="GO:0016787">
    <property type="term" value="F:hydrolase activity"/>
    <property type="evidence" value="ECO:0007669"/>
    <property type="project" value="UniProtKB-KW"/>
</dbReference>
<keyword evidence="1" id="KW-0378">Hydrolase</keyword>
<name>A0ABX6BY20_9CHLR</name>
<accession>A0ABX6BY20</accession>
<proteinExistence type="predicted"/>
<reference evidence="1 2" key="1">
    <citation type="submission" date="2019-08" db="EMBL/GenBank/DDBJ databases">
        <authorList>
            <person name="Toschakov S.V."/>
        </authorList>
    </citation>
    <scope>NUCLEOTIDE SEQUENCE [LARGE SCALE GENOMIC DNA]</scope>
    <source>
        <strain evidence="1 2">3753O</strain>
    </source>
</reference>
<dbReference type="InterPro" id="IPR029058">
    <property type="entry name" value="AB_hydrolase_fold"/>
</dbReference>
<keyword evidence="2" id="KW-1185">Reference proteome</keyword>
<gene>
    <name evidence="1" type="ORF">Tbon_00160</name>
</gene>
<reference evidence="1 2" key="2">
    <citation type="submission" date="2019-10" db="EMBL/GenBank/DDBJ databases">
        <title>Thermopilla bonchosmolovskayae gen. nov., sp. nov., a moderately thermophilic Chloroflexi bacterium from a Chukotka hot spring (Arctic, Russia), representing a novel classis Thermopillaia, which include previously uncultivated lineage OLB14.</title>
        <authorList>
            <person name="Kochetkova T.V."/>
            <person name="Zayulina K.S."/>
            <person name="Zhigarkov V.S."/>
            <person name="Minaev N.V."/>
            <person name="Novikov A."/>
            <person name="Toshchakov S.V."/>
            <person name="Elcheninov A.G."/>
            <person name="Kublanov I.V."/>
        </authorList>
    </citation>
    <scope>NUCLEOTIDE SEQUENCE [LARGE SCALE GENOMIC DNA]</scope>
    <source>
        <strain evidence="1 2">3753O</strain>
    </source>
</reference>